<dbReference type="PANTHER" id="PTHR20863">
    <property type="entry name" value="ACYL CARRIER PROTEIN"/>
    <property type="match status" value="1"/>
</dbReference>
<dbReference type="NCBIfam" id="NF002148">
    <property type="entry name" value="PRK00982.1-2"/>
    <property type="match status" value="1"/>
</dbReference>
<keyword evidence="5" id="KW-0443">Lipid metabolism</keyword>
<gene>
    <name evidence="8" type="ORF">S12H4_06932</name>
</gene>
<evidence type="ECO:0000256" key="4">
    <source>
        <dbReference type="ARBA" id="ARBA00022832"/>
    </source>
</evidence>
<evidence type="ECO:0000256" key="6">
    <source>
        <dbReference type="ARBA" id="ARBA00023160"/>
    </source>
</evidence>
<dbReference type="GO" id="GO:0000035">
    <property type="term" value="F:acyl binding"/>
    <property type="evidence" value="ECO:0007669"/>
    <property type="project" value="TreeGrafter"/>
</dbReference>
<dbReference type="InterPro" id="IPR003231">
    <property type="entry name" value="ACP"/>
</dbReference>
<evidence type="ECO:0000259" key="7">
    <source>
        <dbReference type="PROSITE" id="PS50075"/>
    </source>
</evidence>
<dbReference type="EMBL" id="BARW01002502">
    <property type="protein sequence ID" value="GAI71704.1"/>
    <property type="molecule type" value="Genomic_DNA"/>
</dbReference>
<feature type="domain" description="Carrier" evidence="7">
    <location>
        <begin position="1"/>
        <end position="74"/>
    </location>
</feature>
<keyword evidence="3" id="KW-0597">Phosphoprotein</keyword>
<evidence type="ECO:0000256" key="3">
    <source>
        <dbReference type="ARBA" id="ARBA00022553"/>
    </source>
</evidence>
<dbReference type="NCBIfam" id="NF002151">
    <property type="entry name" value="PRK00982.1-5"/>
    <property type="match status" value="1"/>
</dbReference>
<dbReference type="NCBIfam" id="NF002150">
    <property type="entry name" value="PRK00982.1-4"/>
    <property type="match status" value="1"/>
</dbReference>
<evidence type="ECO:0000256" key="1">
    <source>
        <dbReference type="ARBA" id="ARBA00022450"/>
    </source>
</evidence>
<dbReference type="HAMAP" id="MF_01217">
    <property type="entry name" value="Acyl_carrier"/>
    <property type="match status" value="1"/>
</dbReference>
<keyword evidence="6" id="KW-0275">Fatty acid biosynthesis</keyword>
<name>X1SV61_9ZZZZ</name>
<organism evidence="8">
    <name type="scientific">marine sediment metagenome</name>
    <dbReference type="NCBI Taxonomy" id="412755"/>
    <lineage>
        <taxon>unclassified sequences</taxon>
        <taxon>metagenomes</taxon>
        <taxon>ecological metagenomes</taxon>
    </lineage>
</organism>
<evidence type="ECO:0000313" key="8">
    <source>
        <dbReference type="EMBL" id="GAI71704.1"/>
    </source>
</evidence>
<dbReference type="InterPro" id="IPR006162">
    <property type="entry name" value="Ppantetheine_attach_site"/>
</dbReference>
<dbReference type="GO" id="GO:0009245">
    <property type="term" value="P:lipid A biosynthetic process"/>
    <property type="evidence" value="ECO:0007669"/>
    <property type="project" value="TreeGrafter"/>
</dbReference>
<accession>X1SV61</accession>
<dbReference type="PROSITE" id="PS50075">
    <property type="entry name" value="CARRIER"/>
    <property type="match status" value="1"/>
</dbReference>
<evidence type="ECO:0000256" key="5">
    <source>
        <dbReference type="ARBA" id="ARBA00023098"/>
    </source>
</evidence>
<dbReference type="GO" id="GO:0016020">
    <property type="term" value="C:membrane"/>
    <property type="evidence" value="ECO:0007669"/>
    <property type="project" value="GOC"/>
</dbReference>
<dbReference type="AlphaFoldDB" id="X1SV61"/>
<dbReference type="InterPro" id="IPR036736">
    <property type="entry name" value="ACP-like_sf"/>
</dbReference>
<dbReference type="PROSITE" id="PS00012">
    <property type="entry name" value="PHOSPHOPANTETHEINE"/>
    <property type="match status" value="1"/>
</dbReference>
<keyword evidence="4" id="KW-0276">Fatty acid metabolism</keyword>
<protein>
    <recommendedName>
        <fullName evidence="7">Carrier domain-containing protein</fullName>
    </recommendedName>
</protein>
<dbReference type="SUPFAM" id="SSF47336">
    <property type="entry name" value="ACP-like"/>
    <property type="match status" value="1"/>
</dbReference>
<dbReference type="GO" id="GO:0005829">
    <property type="term" value="C:cytosol"/>
    <property type="evidence" value="ECO:0007669"/>
    <property type="project" value="TreeGrafter"/>
</dbReference>
<sequence length="74" mass="8382">MESMDRIKEIIVDLLGADKSKITENSSFVDDLGADSLEIVELIMAFEEEFNLEIPDKDAEKMKTVGDVIKYLNK</sequence>
<evidence type="ECO:0000256" key="2">
    <source>
        <dbReference type="ARBA" id="ARBA00022516"/>
    </source>
</evidence>
<dbReference type="PANTHER" id="PTHR20863:SF76">
    <property type="entry name" value="CARRIER DOMAIN-CONTAINING PROTEIN"/>
    <property type="match status" value="1"/>
</dbReference>
<dbReference type="InterPro" id="IPR009081">
    <property type="entry name" value="PP-bd_ACP"/>
</dbReference>
<keyword evidence="1" id="KW-0596">Phosphopantetheine</keyword>
<proteinExistence type="inferred from homology"/>
<dbReference type="Pfam" id="PF00550">
    <property type="entry name" value="PP-binding"/>
    <property type="match status" value="1"/>
</dbReference>
<reference evidence="8" key="1">
    <citation type="journal article" date="2014" name="Front. Microbiol.">
        <title>High frequency of phylogenetically diverse reductive dehalogenase-homologous genes in deep subseafloor sedimentary metagenomes.</title>
        <authorList>
            <person name="Kawai M."/>
            <person name="Futagami T."/>
            <person name="Toyoda A."/>
            <person name="Takaki Y."/>
            <person name="Nishi S."/>
            <person name="Hori S."/>
            <person name="Arai W."/>
            <person name="Tsubouchi T."/>
            <person name="Morono Y."/>
            <person name="Uchiyama I."/>
            <person name="Ito T."/>
            <person name="Fujiyama A."/>
            <person name="Inagaki F."/>
            <person name="Takami H."/>
        </authorList>
    </citation>
    <scope>NUCLEOTIDE SEQUENCE</scope>
    <source>
        <strain evidence="8">Expedition CK06-06</strain>
    </source>
</reference>
<keyword evidence="2" id="KW-0444">Lipid biosynthesis</keyword>
<comment type="caution">
    <text evidence="8">The sequence shown here is derived from an EMBL/GenBank/DDBJ whole genome shotgun (WGS) entry which is preliminary data.</text>
</comment>
<dbReference type="GO" id="GO:0000036">
    <property type="term" value="F:acyl carrier activity"/>
    <property type="evidence" value="ECO:0007669"/>
    <property type="project" value="TreeGrafter"/>
</dbReference>
<dbReference type="Gene3D" id="1.10.1200.10">
    <property type="entry name" value="ACP-like"/>
    <property type="match status" value="1"/>
</dbReference>
<dbReference type="NCBIfam" id="TIGR00517">
    <property type="entry name" value="acyl_carrier"/>
    <property type="match status" value="1"/>
</dbReference>